<feature type="region of interest" description="Disordered" evidence="3">
    <location>
        <begin position="484"/>
        <end position="506"/>
    </location>
</feature>
<feature type="compositionally biased region" description="Basic and acidic residues" evidence="3">
    <location>
        <begin position="1086"/>
        <end position="1099"/>
    </location>
</feature>
<dbReference type="InterPro" id="IPR051144">
    <property type="entry name" value="Formin_homology_domain"/>
</dbReference>
<accession>A0A9D4TNU8</accession>
<feature type="region of interest" description="Disordered" evidence="3">
    <location>
        <begin position="346"/>
        <end position="387"/>
    </location>
</feature>
<reference evidence="5" key="2">
    <citation type="submission" date="2020-11" db="EMBL/GenBank/DDBJ databases">
        <authorList>
            <person name="Cecchin M."/>
            <person name="Marcolungo L."/>
            <person name="Rossato M."/>
            <person name="Girolomoni L."/>
            <person name="Cosentino E."/>
            <person name="Cuine S."/>
            <person name="Li-Beisson Y."/>
            <person name="Delledonne M."/>
            <person name="Ballottari M."/>
        </authorList>
    </citation>
    <scope>NUCLEOTIDE SEQUENCE</scope>
    <source>
        <strain evidence="5">211/11P</strain>
        <tissue evidence="5">Whole cell</tissue>
    </source>
</reference>
<feature type="compositionally biased region" description="Low complexity" evidence="3">
    <location>
        <begin position="1161"/>
        <end position="1200"/>
    </location>
</feature>
<evidence type="ECO:0000259" key="4">
    <source>
        <dbReference type="PROSITE" id="PS51444"/>
    </source>
</evidence>
<evidence type="ECO:0000256" key="2">
    <source>
        <dbReference type="RuleBase" id="RU361260"/>
    </source>
</evidence>
<feature type="region of interest" description="Disordered" evidence="3">
    <location>
        <begin position="1078"/>
        <end position="1276"/>
    </location>
</feature>
<feature type="region of interest" description="Disordered" evidence="3">
    <location>
        <begin position="1465"/>
        <end position="1501"/>
    </location>
</feature>
<feature type="compositionally biased region" description="Low complexity" evidence="3">
    <location>
        <begin position="1465"/>
        <end position="1483"/>
    </location>
</feature>
<organism evidence="5 6">
    <name type="scientific">Chlorella vulgaris</name>
    <name type="common">Green alga</name>
    <dbReference type="NCBI Taxonomy" id="3077"/>
    <lineage>
        <taxon>Eukaryota</taxon>
        <taxon>Viridiplantae</taxon>
        <taxon>Chlorophyta</taxon>
        <taxon>core chlorophytes</taxon>
        <taxon>Trebouxiophyceae</taxon>
        <taxon>Chlorellales</taxon>
        <taxon>Chlorellaceae</taxon>
        <taxon>Chlorella clade</taxon>
        <taxon>Chlorella</taxon>
    </lineage>
</organism>
<protein>
    <recommendedName>
        <fullName evidence="2">Formin-like protein</fullName>
    </recommendedName>
</protein>
<keyword evidence="6" id="KW-1185">Reference proteome</keyword>
<feature type="compositionally biased region" description="Low complexity" evidence="3">
    <location>
        <begin position="154"/>
        <end position="189"/>
    </location>
</feature>
<feature type="region of interest" description="Disordered" evidence="3">
    <location>
        <begin position="138"/>
        <end position="202"/>
    </location>
</feature>
<name>A0A9D4TNU8_CHLVU</name>
<feature type="domain" description="FH2" evidence="4">
    <location>
        <begin position="492"/>
        <end position="891"/>
    </location>
</feature>
<gene>
    <name evidence="5" type="ORF">D9Q98_005298</name>
</gene>
<dbReference type="InterPro" id="IPR042201">
    <property type="entry name" value="FH2_Formin_sf"/>
</dbReference>
<dbReference type="Proteomes" id="UP001055712">
    <property type="component" value="Unassembled WGS sequence"/>
</dbReference>
<dbReference type="SMART" id="SM00498">
    <property type="entry name" value="FH2"/>
    <property type="match status" value="1"/>
</dbReference>
<proteinExistence type="inferred from homology"/>
<dbReference type="PROSITE" id="PS51444">
    <property type="entry name" value="FH2"/>
    <property type="match status" value="1"/>
</dbReference>
<dbReference type="PANTHER" id="PTHR45733">
    <property type="entry name" value="FORMIN-J"/>
    <property type="match status" value="1"/>
</dbReference>
<dbReference type="Gene3D" id="1.20.58.2220">
    <property type="entry name" value="Formin, FH2 domain"/>
    <property type="match status" value="1"/>
</dbReference>
<feature type="region of interest" description="Disordered" evidence="3">
    <location>
        <begin position="1845"/>
        <end position="1880"/>
    </location>
</feature>
<dbReference type="EMBL" id="SIDB01000007">
    <property type="protein sequence ID" value="KAI3430710.1"/>
    <property type="molecule type" value="Genomic_DNA"/>
</dbReference>
<dbReference type="InterPro" id="IPR015425">
    <property type="entry name" value="FH2_Formin"/>
</dbReference>
<feature type="region of interest" description="Disordered" evidence="3">
    <location>
        <begin position="1292"/>
        <end position="1359"/>
    </location>
</feature>
<sequence length="1893" mass="197078">MSSKENSRSRGYAAALQRKQAAAAASNNDPLPRVAALAPQRFKQSRSPLRASFGVLDRPLSSLKNVPRSSSSMLSGVIGQQAAWMDEEEQALQAELVAADQRLMRLSMHQQQRLAATPMQATSSASPSALFSAVSVQQASSSQPLTPGQMLTPQSRQEQGQQQEQGQEQELSQQGRLFEQEQQQAAAQADEPGTPAIPSSDLSLVRSVTTATGTGCKGVIAPHVAATLAPGACWTSRGHRSLLMESYCILQLKHACTSDVTLRITFADAGSVPRIVRLEHAPTATAAFEPLGDILLAAKSLHQLRHLFRLGKRLQVRRFLRITLLSHMAEEHSGAHRVSHMLLTSGAQPQPTQSASAQSGGQGHSGTSAAALAALPPPGEHTVDSKQREAVTPATVGGHTPPDGSVELAAVAPSSSSEPAVPPLLLAAVLSGMGTAIHVASTAQPAPPPQLPADASSLSTAGPAIAAAPNPELPALVAASQLAAEDGHSAGRPAAPDPENELSRSSYVSGIEEGELEAQEKEGLPRGHQQLQAEVEAAQERTSLQDASSPDAMQEVLPQLPAERRAEVGAFLSDFNLDSQQAQEAVLRLFDGETHSSAAELGEDAVLRLPALLPSAEERQLLGGYQGRHSALGFAEAFMLKMMEVPALHQGLDALRISSGFNRRAEAVAASAALLSAACQEVQQCEVLRTVLKVALLAANFLNAGNPSGTAAGFQLDALPRLKDVRSTRARSRTLLHFVAREAARLHSDSPCLSSALPSAHAAARLDLSQVAAEVQDLAAGVAHVEGLIAAAQDGVTSVESLGTCLAHMTAFRAEALDRLSCVVAQVDTAQEAFRQLGSSINVQRSTMQQPALFFGVLLAFAAELDGAHQENAAADASPGSSTQKKDRKRKQQQQQQQQVEAGSPTACLTSPATSSVSVEALRRRRCSASEHGSPQALDFKAAHRASGHERSVTPPQRRRHSPSPCLSVAAMAGIGGSRRAEEVAFPTGAGERVGPDLLAAADSRQAAGAAEQQQQQQEQQASAGCRLSTPVACLLAESARLISSVEGGFGSALNSDGSGGGADGGGAAAQSDTCVAATPEPAGQEDGKERAEPDRGEGEAYSTPRGAVAQGWQGRQRPAASQACQLPPGGSAAVADQERAQVPAAAVPEAEPGSLSAWGQLSVSQLRQRSLQQLSPTSTPLSSLGRQSSRGSVYSSSASTPGSARRASRGPLLRTNSPLGAPAGVDGAGAGAGAAVVQEGGGRRRAAAVAGLGVEERTAGGTDILPPLDDEDDEAADLPVCAPAAELSHAAVAASTHSHSHPSAGSGGAESTALAEELQRLEQQQWQQAAGAEGLLESSDDEFEGRLPEGDEQEEEDAAHLQACGIVPLHSRAGSFDLTFYAPLSAGQAAHLDVAQQAQLRLSASFDCSELPRADAWGPLAAQRELLQLQASAAQLRISADDLVLPDRPAASLAGGLRRAAVSLPASPRRSAGGRAAGLPPLDFRSMAGRPPLWQQQQQQQQQLSPVLEALLGSVPSPFAPGRAQAAAAGTDRMLLGSVAQPIFGGLEVESEDLVDLTDYCSDHEAQQRREEELWQQQQLSAEWEQRQAAGSGVVARQSLEGTRLASWASQELLFISRDELASLQDKYPAAGDNNQEAEQPLLLDARHQRPQQQQQGQQGVAQEQLAAVLPRQKQQQGINSEVSHWQEEEEAQGVREQGRRGDGCLVEEESEEMASGQVPLPSPITAATSNLDAAVARLLACTGNTTAGPLALGAHGGGYGGERRQGSAAAGAGGQPMQEVALLEPIMPGPMAEGIRASHAMAQHVPAAALRQSLEWQRGELQGARSAPAAALEAEAPACAGRQARAAEGGAGQQREGDMAASEVGSGRSGWGGERRRGALGGLKKMLGKHY</sequence>
<comment type="caution">
    <text evidence="5">The sequence shown here is derived from an EMBL/GenBank/DDBJ whole genome shotgun (WGS) entry which is preliminary data.</text>
</comment>
<evidence type="ECO:0000256" key="3">
    <source>
        <dbReference type="SAM" id="MobiDB-lite"/>
    </source>
</evidence>
<feature type="region of interest" description="Disordered" evidence="3">
    <location>
        <begin position="1"/>
        <end position="32"/>
    </location>
</feature>
<feature type="compositionally biased region" description="Low complexity" evidence="3">
    <location>
        <begin position="1141"/>
        <end position="1153"/>
    </location>
</feature>
<evidence type="ECO:0000313" key="5">
    <source>
        <dbReference type="EMBL" id="KAI3430710.1"/>
    </source>
</evidence>
<feature type="compositionally biased region" description="Polar residues" evidence="3">
    <location>
        <begin position="1674"/>
        <end position="1685"/>
    </location>
</feature>
<dbReference type="OrthoDB" id="515872at2759"/>
<dbReference type="SUPFAM" id="SSF101447">
    <property type="entry name" value="Formin homology 2 domain (FH2 domain)"/>
    <property type="match status" value="1"/>
</dbReference>
<feature type="compositionally biased region" description="Low complexity" evidence="3">
    <location>
        <begin position="1314"/>
        <end position="1337"/>
    </location>
</feature>
<reference evidence="5" key="1">
    <citation type="journal article" date="2019" name="Plant J.">
        <title>Chlorella vulgaris genome assembly and annotation reveals the molecular basis for metabolic acclimation to high light conditions.</title>
        <authorList>
            <person name="Cecchin M."/>
            <person name="Marcolungo L."/>
            <person name="Rossato M."/>
            <person name="Girolomoni L."/>
            <person name="Cosentino E."/>
            <person name="Cuine S."/>
            <person name="Li-Beisson Y."/>
            <person name="Delledonne M."/>
            <person name="Ballottari M."/>
        </authorList>
    </citation>
    <scope>NUCLEOTIDE SEQUENCE</scope>
    <source>
        <strain evidence="5">211/11P</strain>
    </source>
</reference>
<evidence type="ECO:0000313" key="6">
    <source>
        <dbReference type="Proteomes" id="UP001055712"/>
    </source>
</evidence>
<feature type="compositionally biased region" description="Low complexity" evidence="3">
    <location>
        <begin position="1292"/>
        <end position="1305"/>
    </location>
</feature>
<feature type="compositionally biased region" description="Low complexity" evidence="3">
    <location>
        <begin position="346"/>
        <end position="374"/>
    </location>
</feature>
<feature type="compositionally biased region" description="Polar residues" evidence="3">
    <location>
        <begin position="907"/>
        <end position="918"/>
    </location>
</feature>
<feature type="region of interest" description="Disordered" evidence="3">
    <location>
        <begin position="1673"/>
        <end position="1702"/>
    </location>
</feature>
<feature type="compositionally biased region" description="Low complexity" evidence="3">
    <location>
        <begin position="13"/>
        <end position="25"/>
    </location>
</feature>
<comment type="similarity">
    <text evidence="1">Belongs to the formin-like family. Class-II subfamily.</text>
</comment>
<evidence type="ECO:0000256" key="1">
    <source>
        <dbReference type="ARBA" id="ARBA00006468"/>
    </source>
</evidence>
<dbReference type="Pfam" id="PF02181">
    <property type="entry name" value="FH2"/>
    <property type="match status" value="1"/>
</dbReference>
<feature type="region of interest" description="Disordered" evidence="3">
    <location>
        <begin position="871"/>
        <end position="965"/>
    </location>
</feature>
<feature type="compositionally biased region" description="Polar residues" evidence="3">
    <location>
        <begin position="144"/>
        <end position="153"/>
    </location>
</feature>